<evidence type="ECO:0000256" key="2">
    <source>
        <dbReference type="ARBA" id="ARBA00022618"/>
    </source>
</evidence>
<keyword evidence="4" id="KW-0833">Ubl conjugation pathway</keyword>
<feature type="domain" description="Anaphase-promoting complex subunit 4 long" evidence="7">
    <location>
        <begin position="265"/>
        <end position="460"/>
    </location>
</feature>
<comment type="caution">
    <text evidence="8">The sequence shown here is derived from an EMBL/GenBank/DDBJ whole genome shotgun (WGS) entry which is preliminary data.</text>
</comment>
<dbReference type="InterPro" id="IPR024977">
    <property type="entry name" value="Apc4-like_WD40_dom"/>
</dbReference>
<dbReference type="Gene3D" id="2.130.10.10">
    <property type="entry name" value="YVTN repeat-like/Quinoprotein amine dehydrogenase"/>
    <property type="match status" value="1"/>
</dbReference>
<dbReference type="InterPro" id="IPR024790">
    <property type="entry name" value="APC4_long_dom"/>
</dbReference>
<feature type="domain" description="Anaphase-promoting complex subunit 4-like WD40" evidence="6">
    <location>
        <begin position="21"/>
        <end position="112"/>
    </location>
</feature>
<keyword evidence="5" id="KW-0131">Cell cycle</keyword>
<dbReference type="Pfam" id="PF12896">
    <property type="entry name" value="ANAPC4"/>
    <property type="match status" value="1"/>
</dbReference>
<dbReference type="InterPro" id="IPR036322">
    <property type="entry name" value="WD40_repeat_dom_sf"/>
</dbReference>
<dbReference type="Pfam" id="PF12894">
    <property type="entry name" value="ANAPC4_WD40"/>
    <property type="match status" value="1"/>
</dbReference>
<dbReference type="GO" id="GO:0031145">
    <property type="term" value="P:anaphase-promoting complex-dependent catabolic process"/>
    <property type="evidence" value="ECO:0007669"/>
    <property type="project" value="InterPro"/>
</dbReference>
<accession>A0AAV0UMF7</accession>
<dbReference type="AlphaFoldDB" id="A0AAV0UMF7"/>
<dbReference type="InterPro" id="IPR015943">
    <property type="entry name" value="WD40/YVTN_repeat-like_dom_sf"/>
</dbReference>
<evidence type="ECO:0000256" key="3">
    <source>
        <dbReference type="ARBA" id="ARBA00022776"/>
    </source>
</evidence>
<name>A0AAV0UMF7_HYABA</name>
<dbReference type="Proteomes" id="UP001162031">
    <property type="component" value="Unassembled WGS sequence"/>
</dbReference>
<evidence type="ECO:0000256" key="5">
    <source>
        <dbReference type="ARBA" id="ARBA00023306"/>
    </source>
</evidence>
<evidence type="ECO:0000313" key="8">
    <source>
        <dbReference type="EMBL" id="CAI5737103.1"/>
    </source>
</evidence>
<keyword evidence="3" id="KW-0498">Mitosis</keyword>
<evidence type="ECO:0000313" key="9">
    <source>
        <dbReference type="Proteomes" id="UP001162031"/>
    </source>
</evidence>
<keyword evidence="2" id="KW-0132">Cell division</keyword>
<gene>
    <name evidence="8" type="ORF">HBR001_LOCUS7044</name>
</gene>
<evidence type="ECO:0000256" key="4">
    <source>
        <dbReference type="ARBA" id="ARBA00022786"/>
    </source>
</evidence>
<sequence length="840" mass="92724">MSAKSAFVALQDRFVSSLAIAYCPSMDLVALITPDRDLLVHRTTSWQKLLHCKASAVGSEMVTLAWKPDGLHLAVGCDRGDVLIIEIESGGVVPRACSTFCHEHCVTAMHWVQITETMEQNGRCSERKRRCRNSSGAVGAARCARDVMSQSKVQFQRRAARFLAGSRATTSLDTLLVTADKQGCIALWWMGHVLLTRVDLRKHLTDEERRLLDRVGQEQSDVETFRVERVSVVPDLSLVVVLLAFFSSTRGHVDDAMHASKSYRMLSLDMTALQRIREDVALVASTVGCVHTLLDRIVSCNKQMKTEWKNATRVFELKMGLIGSLYEKYACEVTPQEDMLSVLVSGIAPPVLAQYFAQDIQEMSVHRMQKAMCSGCDSLRTLAEGTLKQALVELLFRLSEIRGHAKWKTQEYANTLGITISALDDLVRVVEDALVEVETLILAIHETLLDFALLFQWMIERIRIHTNVHRRGGDTSASGLAGSNASTATGPNSLLNLRRLCDFLQRAAEAAKRFRKQQPSPSTYKVETTFGNPVSLHLSARQVPSSDSAQNPAAGCFDALTQSMQEQWLILQNAVSITLAQTIRRDPSGCFTIGNSNSVVDECRIHFRKPFSEQRSDDIAEIADGSSDEESEEETVDWDALKYYGRLPDDQTDCSTMLVGFRLRSGLLLLLRASQREDYRPLQHGTPSRLVWDAAVIRFSRESSEGAVTCQAFDFYGDGPSDKQEQLAFVLDCVADGGKGHEAWLYLQSYDNVAFSCTNAAMPLEVILAQCVTLTISLDPTRGRRIASLSTPVQTSGNAIAVTATGARGVVCVTLPPARLVILDAEDSGDDEDDDGDVVK</sequence>
<dbReference type="InterPro" id="IPR024789">
    <property type="entry name" value="APC4"/>
</dbReference>
<protein>
    <recommendedName>
        <fullName evidence="1">Anaphase-promoting complex subunit 4</fullName>
    </recommendedName>
</protein>
<keyword evidence="9" id="KW-1185">Reference proteome</keyword>
<dbReference type="PANTHER" id="PTHR13260:SF0">
    <property type="entry name" value="ANAPHASE-PROMOTING COMPLEX SUBUNIT 4"/>
    <property type="match status" value="1"/>
</dbReference>
<evidence type="ECO:0000259" key="6">
    <source>
        <dbReference type="Pfam" id="PF12894"/>
    </source>
</evidence>
<dbReference type="GO" id="GO:0034399">
    <property type="term" value="C:nuclear periphery"/>
    <property type="evidence" value="ECO:0007669"/>
    <property type="project" value="TreeGrafter"/>
</dbReference>
<dbReference type="GO" id="GO:0051301">
    <property type="term" value="P:cell division"/>
    <property type="evidence" value="ECO:0007669"/>
    <property type="project" value="UniProtKB-KW"/>
</dbReference>
<dbReference type="EMBL" id="CANTFL010001332">
    <property type="protein sequence ID" value="CAI5737103.1"/>
    <property type="molecule type" value="Genomic_DNA"/>
</dbReference>
<dbReference type="GO" id="GO:0070979">
    <property type="term" value="P:protein K11-linked ubiquitination"/>
    <property type="evidence" value="ECO:0007669"/>
    <property type="project" value="TreeGrafter"/>
</dbReference>
<reference evidence="8" key="1">
    <citation type="submission" date="2022-12" db="EMBL/GenBank/DDBJ databases">
        <authorList>
            <person name="Webb A."/>
        </authorList>
    </citation>
    <scope>NUCLEOTIDE SEQUENCE</scope>
    <source>
        <strain evidence="8">Hp1</strain>
    </source>
</reference>
<proteinExistence type="predicted"/>
<organism evidence="8 9">
    <name type="scientific">Hyaloperonospora brassicae</name>
    <name type="common">Brassica downy mildew</name>
    <name type="synonym">Peronospora brassicae</name>
    <dbReference type="NCBI Taxonomy" id="162125"/>
    <lineage>
        <taxon>Eukaryota</taxon>
        <taxon>Sar</taxon>
        <taxon>Stramenopiles</taxon>
        <taxon>Oomycota</taxon>
        <taxon>Peronosporomycetes</taxon>
        <taxon>Peronosporales</taxon>
        <taxon>Peronosporaceae</taxon>
        <taxon>Hyaloperonospora</taxon>
    </lineage>
</organism>
<dbReference type="PANTHER" id="PTHR13260">
    <property type="entry name" value="ANAPHASE PROMOTING COMPLEX SUBUNIT 4 APC4"/>
    <property type="match status" value="1"/>
</dbReference>
<dbReference type="GO" id="GO:0005680">
    <property type="term" value="C:anaphase-promoting complex"/>
    <property type="evidence" value="ECO:0007669"/>
    <property type="project" value="InterPro"/>
</dbReference>
<dbReference type="SUPFAM" id="SSF50978">
    <property type="entry name" value="WD40 repeat-like"/>
    <property type="match status" value="1"/>
</dbReference>
<evidence type="ECO:0000256" key="1">
    <source>
        <dbReference type="ARBA" id="ARBA00016067"/>
    </source>
</evidence>
<evidence type="ECO:0000259" key="7">
    <source>
        <dbReference type="Pfam" id="PF12896"/>
    </source>
</evidence>